<organism evidence="2 3">
    <name type="scientific">Candidatus Nitrospira allomarina</name>
    <dbReference type="NCBI Taxonomy" id="3020900"/>
    <lineage>
        <taxon>Bacteria</taxon>
        <taxon>Pseudomonadati</taxon>
        <taxon>Nitrospirota</taxon>
        <taxon>Nitrospiria</taxon>
        <taxon>Nitrospirales</taxon>
        <taxon>Nitrospiraceae</taxon>
        <taxon>Nitrospira</taxon>
    </lineage>
</organism>
<evidence type="ECO:0000313" key="2">
    <source>
        <dbReference type="EMBL" id="WNM58403.1"/>
    </source>
</evidence>
<accession>A0AA96GAV7</accession>
<feature type="region of interest" description="Disordered" evidence="1">
    <location>
        <begin position="30"/>
        <end position="49"/>
    </location>
</feature>
<evidence type="ECO:0000313" key="3">
    <source>
        <dbReference type="Proteomes" id="UP001302719"/>
    </source>
</evidence>
<dbReference type="AlphaFoldDB" id="A0AA96GAV7"/>
<dbReference type="Proteomes" id="UP001302719">
    <property type="component" value="Chromosome"/>
</dbReference>
<proteinExistence type="predicted"/>
<evidence type="ECO:0000256" key="1">
    <source>
        <dbReference type="SAM" id="MobiDB-lite"/>
    </source>
</evidence>
<dbReference type="EMBL" id="CP116967">
    <property type="protein sequence ID" value="WNM58403.1"/>
    <property type="molecule type" value="Genomic_DNA"/>
</dbReference>
<protein>
    <submittedName>
        <fullName evidence="2">Uncharacterized protein</fullName>
    </submittedName>
</protein>
<keyword evidence="3" id="KW-1185">Reference proteome</keyword>
<sequence>MQEDILQAYLEIEQAMQRYSMLLQEHVSRLETQTDPESKNRFHRMKAGSKAMRDSSQIYLSYAKYVAYGMPEGEELAEEEDLQA</sequence>
<name>A0AA96GAV7_9BACT</name>
<dbReference type="KEGG" id="nall:PP769_01165"/>
<reference evidence="2 3" key="1">
    <citation type="submission" date="2023-01" db="EMBL/GenBank/DDBJ databases">
        <title>Cultivation and genomic characterization of new, ubiquitous marine nitrite-oxidizing bacteria from the Nitrospirales.</title>
        <authorList>
            <person name="Mueller A.J."/>
            <person name="Daebeler A."/>
            <person name="Herbold C.W."/>
            <person name="Kirkegaard R.H."/>
            <person name="Daims H."/>
        </authorList>
    </citation>
    <scope>NUCLEOTIDE SEQUENCE [LARGE SCALE GENOMIC DNA]</scope>
    <source>
        <strain evidence="2 3">VA</strain>
    </source>
</reference>
<dbReference type="RefSeq" id="WP_312644177.1">
    <property type="nucleotide sequence ID" value="NZ_CP116967.1"/>
</dbReference>
<gene>
    <name evidence="2" type="ORF">PP769_01165</name>
</gene>